<gene>
    <name evidence="4" type="ORF">SAMN04488003_1396</name>
</gene>
<dbReference type="EMBL" id="FOCI01000039">
    <property type="protein sequence ID" value="SEN80940.1"/>
    <property type="molecule type" value="Genomic_DNA"/>
</dbReference>
<evidence type="ECO:0000259" key="3">
    <source>
        <dbReference type="SMART" id="SM01008"/>
    </source>
</evidence>
<dbReference type="STRING" id="245187.SAMN04488003_1396"/>
<protein>
    <submittedName>
        <fullName evidence="4">Xanthine dehydrogenase YagR molybdenum-binding subunit</fullName>
    </submittedName>
</protein>
<evidence type="ECO:0000313" key="5">
    <source>
        <dbReference type="Proteomes" id="UP000199585"/>
    </source>
</evidence>
<accession>A0A1H8JJL6</accession>
<dbReference type="InterPro" id="IPR036856">
    <property type="entry name" value="Ald_Oxase/Xan_DH_a/b_sf"/>
</dbReference>
<dbReference type="InterPro" id="IPR016208">
    <property type="entry name" value="Ald_Oxase/xanthine_DH-like"/>
</dbReference>
<reference evidence="4 5" key="1">
    <citation type="submission" date="2016-10" db="EMBL/GenBank/DDBJ databases">
        <authorList>
            <person name="de Groot N.N."/>
        </authorList>
    </citation>
    <scope>NUCLEOTIDE SEQUENCE [LARGE SCALE GENOMIC DNA]</scope>
    <source>
        <strain evidence="4 5">DSM 16213</strain>
    </source>
</reference>
<dbReference type="Gene3D" id="3.90.1170.50">
    <property type="entry name" value="Aldehyde oxidase/xanthine dehydrogenase, a/b hammerhead"/>
    <property type="match status" value="1"/>
</dbReference>
<dbReference type="GO" id="GO:0005506">
    <property type="term" value="F:iron ion binding"/>
    <property type="evidence" value="ECO:0007669"/>
    <property type="project" value="InterPro"/>
</dbReference>
<evidence type="ECO:0000256" key="1">
    <source>
        <dbReference type="ARBA" id="ARBA00022505"/>
    </source>
</evidence>
<evidence type="ECO:0000313" key="4">
    <source>
        <dbReference type="EMBL" id="SEN80940.1"/>
    </source>
</evidence>
<dbReference type="AlphaFoldDB" id="A0A1H8JJL6"/>
<name>A0A1H8JJL6_9RHOB</name>
<dbReference type="OrthoDB" id="9767994at2"/>
<keyword evidence="5" id="KW-1185">Reference proteome</keyword>
<organism evidence="4 5">
    <name type="scientific">Loktanella fryxellensis</name>
    <dbReference type="NCBI Taxonomy" id="245187"/>
    <lineage>
        <taxon>Bacteria</taxon>
        <taxon>Pseudomonadati</taxon>
        <taxon>Pseudomonadota</taxon>
        <taxon>Alphaproteobacteria</taxon>
        <taxon>Rhodobacterales</taxon>
        <taxon>Roseobacteraceae</taxon>
        <taxon>Loktanella</taxon>
    </lineage>
</organism>
<dbReference type="Proteomes" id="UP000199585">
    <property type="component" value="Unassembled WGS sequence"/>
</dbReference>
<dbReference type="Gene3D" id="3.30.365.10">
    <property type="entry name" value="Aldehyde oxidase/xanthine dehydrogenase, molybdopterin binding domain"/>
    <property type="match status" value="4"/>
</dbReference>
<dbReference type="SMART" id="SM01008">
    <property type="entry name" value="Ald_Xan_dh_C"/>
    <property type="match status" value="1"/>
</dbReference>
<evidence type="ECO:0000256" key="2">
    <source>
        <dbReference type="ARBA" id="ARBA00023002"/>
    </source>
</evidence>
<dbReference type="InterPro" id="IPR008274">
    <property type="entry name" value="AldOxase/xan_DH_MoCoBD1"/>
</dbReference>
<dbReference type="InterPro" id="IPR000674">
    <property type="entry name" value="Ald_Oxase/Xan_DH_a/b"/>
</dbReference>
<keyword evidence="2" id="KW-0560">Oxidoreductase</keyword>
<dbReference type="GO" id="GO:0016491">
    <property type="term" value="F:oxidoreductase activity"/>
    <property type="evidence" value="ECO:0007669"/>
    <property type="project" value="UniProtKB-KW"/>
</dbReference>
<dbReference type="InterPro" id="IPR046867">
    <property type="entry name" value="AldOxase/xan_DH_MoCoBD2"/>
</dbReference>
<dbReference type="Pfam" id="PF20256">
    <property type="entry name" value="MoCoBD_2"/>
    <property type="match status" value="1"/>
</dbReference>
<feature type="domain" description="Aldehyde oxidase/xanthine dehydrogenase a/b hammerhead" evidence="3">
    <location>
        <begin position="13"/>
        <end position="127"/>
    </location>
</feature>
<dbReference type="PANTHER" id="PTHR11908">
    <property type="entry name" value="XANTHINE DEHYDROGENASE"/>
    <property type="match status" value="1"/>
</dbReference>
<sequence length="760" mass="79990">MRGHRIEGADKVRGRALFVDDLRDSDLGFVPLIALAVTTPVGSGTVRAIRSADALAIPGVRAVITHENAPRLRKVISLSMSEPGTRLPLQSARIDYAGQIVALVIADTLQAARDGVASVGLEIDAGSAPVVILADAKARLKSVKRAGIGPGRSRKGDADAALAGAAVTTDDTFHNAAHHQNPIEPGAVVARWDPDGGVTVHAAVQWHHVDTMMIGQAFGFGWSDGLPGFLNRVLRKNRSEGKVRLNNHFSGGAFGRNISYQALLLAPMAAKVVGAPVKFIHTRRDTFSLMSHRSEARQRLRLGGAADGRLAAIVLEPDIAKGAAAFVEPVGEMPMQLYAHKTHRLTSQVASLDLPGAGWMRGPGVAYAIFALEQGMDRLAAELRMDPLDIRLINHADVHPVSTKPWEAKALREAYDAGAAAIGWRDRPKGGTMRPDGRLTGYGMASAIDLGRQFPATAHVTLTADARVDVSLAVSEMGQGLLTGLTGLISEMTGLPTDRVELRRSATTESYAAGSIGSTGTYSNAAAILDAVQRITAGLLVKARKDRASPFYGRPSGLARLMSDHLVLGDGTRAPLADLLARYGAQSASGRAGLTFGASAKAKASFGAVFCEMAVDAVTLDIEVVRLIGAYDCGRVLQPAIAQAQLRGAMIMGLGQALMEETRLDRRTGAWTNAELGEALIPTQADVGHLEAITVGALSGANPLNFKGIAETAIVGVAPAIASAFADATGGQIRSLPMTHKERLRAVRDLEPTTLKESAE</sequence>
<dbReference type="InterPro" id="IPR037165">
    <property type="entry name" value="AldOxase/xan_DH_Mopterin-bd_sf"/>
</dbReference>
<keyword evidence="1" id="KW-0500">Molybdenum</keyword>
<proteinExistence type="predicted"/>
<dbReference type="Pfam" id="PF02738">
    <property type="entry name" value="MoCoBD_1"/>
    <property type="match status" value="2"/>
</dbReference>
<dbReference type="Pfam" id="PF01315">
    <property type="entry name" value="Ald_Xan_dh_C"/>
    <property type="match status" value="1"/>
</dbReference>
<dbReference type="PANTHER" id="PTHR11908:SF132">
    <property type="entry name" value="ALDEHYDE OXIDASE 1-RELATED"/>
    <property type="match status" value="1"/>
</dbReference>
<dbReference type="SUPFAM" id="SSF54665">
    <property type="entry name" value="CO dehydrogenase molybdoprotein N-domain-like"/>
    <property type="match status" value="1"/>
</dbReference>
<dbReference type="SUPFAM" id="SSF56003">
    <property type="entry name" value="Molybdenum cofactor-binding domain"/>
    <property type="match status" value="1"/>
</dbReference>